<dbReference type="EMBL" id="BARS01036422">
    <property type="protein sequence ID" value="GAG15255.1"/>
    <property type="molecule type" value="Genomic_DNA"/>
</dbReference>
<dbReference type="PROSITE" id="PS50045">
    <property type="entry name" value="SIGMA54_INTERACT_4"/>
    <property type="match status" value="1"/>
</dbReference>
<comment type="caution">
    <text evidence="4">The sequence shown here is derived from an EMBL/GenBank/DDBJ whole genome shotgun (WGS) entry which is preliminary data.</text>
</comment>
<dbReference type="SUPFAM" id="SSF52540">
    <property type="entry name" value="P-loop containing nucleoside triphosphate hydrolases"/>
    <property type="match status" value="1"/>
</dbReference>
<dbReference type="InterPro" id="IPR002078">
    <property type="entry name" value="Sigma_54_int"/>
</dbReference>
<feature type="non-terminal residue" evidence="4">
    <location>
        <position position="257"/>
    </location>
</feature>
<dbReference type="InterPro" id="IPR009057">
    <property type="entry name" value="Homeodomain-like_sf"/>
</dbReference>
<proteinExistence type="predicted"/>
<dbReference type="Pfam" id="PF00158">
    <property type="entry name" value="Sigma54_activat"/>
    <property type="match status" value="1"/>
</dbReference>
<dbReference type="Gene3D" id="1.10.8.60">
    <property type="match status" value="1"/>
</dbReference>
<organism evidence="4">
    <name type="scientific">marine sediment metagenome</name>
    <dbReference type="NCBI Taxonomy" id="412755"/>
    <lineage>
        <taxon>unclassified sequences</taxon>
        <taxon>metagenomes</taxon>
        <taxon>ecological metagenomes</taxon>
    </lineage>
</organism>
<dbReference type="GO" id="GO:0006355">
    <property type="term" value="P:regulation of DNA-templated transcription"/>
    <property type="evidence" value="ECO:0007669"/>
    <property type="project" value="InterPro"/>
</dbReference>
<dbReference type="InterPro" id="IPR058031">
    <property type="entry name" value="AAA_lid_NorR"/>
</dbReference>
<reference evidence="4" key="1">
    <citation type="journal article" date="2014" name="Front. Microbiol.">
        <title>High frequency of phylogenetically diverse reductive dehalogenase-homologous genes in deep subseafloor sedimentary metagenomes.</title>
        <authorList>
            <person name="Kawai M."/>
            <person name="Futagami T."/>
            <person name="Toyoda A."/>
            <person name="Takaki Y."/>
            <person name="Nishi S."/>
            <person name="Hori S."/>
            <person name="Arai W."/>
            <person name="Tsubouchi T."/>
            <person name="Morono Y."/>
            <person name="Uchiyama I."/>
            <person name="Ito T."/>
            <person name="Fujiyama A."/>
            <person name="Inagaki F."/>
            <person name="Takami H."/>
        </authorList>
    </citation>
    <scope>NUCLEOTIDE SEQUENCE</scope>
    <source>
        <strain evidence="4">Expedition CK06-06</strain>
    </source>
</reference>
<feature type="domain" description="Sigma-54 factor interaction" evidence="3">
    <location>
        <begin position="1"/>
        <end position="178"/>
    </location>
</feature>
<dbReference type="AlphaFoldDB" id="X0VAG7"/>
<evidence type="ECO:0000256" key="1">
    <source>
        <dbReference type="ARBA" id="ARBA00022741"/>
    </source>
</evidence>
<dbReference type="Pfam" id="PF25601">
    <property type="entry name" value="AAA_lid_14"/>
    <property type="match status" value="1"/>
</dbReference>
<protein>
    <recommendedName>
        <fullName evidence="3">Sigma-54 factor interaction domain-containing protein</fullName>
    </recommendedName>
</protein>
<evidence type="ECO:0000313" key="4">
    <source>
        <dbReference type="EMBL" id="GAG15255.1"/>
    </source>
</evidence>
<dbReference type="PANTHER" id="PTHR32071">
    <property type="entry name" value="TRANSCRIPTIONAL REGULATORY PROTEIN"/>
    <property type="match status" value="1"/>
</dbReference>
<gene>
    <name evidence="4" type="ORF">S01H1_55988</name>
</gene>
<dbReference type="GO" id="GO:0005524">
    <property type="term" value="F:ATP binding"/>
    <property type="evidence" value="ECO:0007669"/>
    <property type="project" value="UniProtKB-KW"/>
</dbReference>
<evidence type="ECO:0000259" key="3">
    <source>
        <dbReference type="PROSITE" id="PS50045"/>
    </source>
</evidence>
<name>X0VAG7_9ZZZZ</name>
<sequence>VPLNCAALQRDLAESELFGHEKGAFTGAERRHIGKFEYAIGGTLFLDEISDMPLAAQAKVLRVLEQKEFTRVGGNQLVETNARIVSATNHDLAAQVELREFREDLRFRLSQYTIHIPALRERREDIPEIAVHLVRTACAELGKGPMGISQGALDSLSERDWAANNVRELKNTIVGAAIRCTGDTIQAHDLGYETYDSGEEIPEYKEARQRVLSQFQRRYFSHLLRASGGNAVAAAARAGIARKTLYEILKKLDIDPD</sequence>
<dbReference type="Gene3D" id="1.10.10.60">
    <property type="entry name" value="Homeodomain-like"/>
    <property type="match status" value="1"/>
</dbReference>
<keyword evidence="1" id="KW-0547">Nucleotide-binding</keyword>
<dbReference type="Gene3D" id="3.40.50.300">
    <property type="entry name" value="P-loop containing nucleotide triphosphate hydrolases"/>
    <property type="match status" value="1"/>
</dbReference>
<dbReference type="InterPro" id="IPR027417">
    <property type="entry name" value="P-loop_NTPase"/>
</dbReference>
<keyword evidence="2" id="KW-0067">ATP-binding</keyword>
<dbReference type="CDD" id="cd00009">
    <property type="entry name" value="AAA"/>
    <property type="match status" value="1"/>
</dbReference>
<evidence type="ECO:0000256" key="2">
    <source>
        <dbReference type="ARBA" id="ARBA00022840"/>
    </source>
</evidence>
<feature type="non-terminal residue" evidence="4">
    <location>
        <position position="1"/>
    </location>
</feature>
<dbReference type="SUPFAM" id="SSF46689">
    <property type="entry name" value="Homeodomain-like"/>
    <property type="match status" value="1"/>
</dbReference>
<accession>X0VAG7</accession>